<dbReference type="EMBL" id="VFQX01000007">
    <property type="protein sequence ID" value="KAF0983164.1"/>
    <property type="molecule type" value="Genomic_DNA"/>
</dbReference>
<dbReference type="VEuPathDB" id="AmoebaDB:FDP41_011142"/>
<dbReference type="Proteomes" id="UP000444721">
    <property type="component" value="Unassembled WGS sequence"/>
</dbReference>
<dbReference type="GeneID" id="68118357"/>
<dbReference type="RefSeq" id="XP_044567877.1">
    <property type="nucleotide sequence ID" value="XM_044701519.1"/>
</dbReference>
<organism evidence="1 2">
    <name type="scientific">Naegleria fowleri</name>
    <name type="common">Brain eating amoeba</name>
    <dbReference type="NCBI Taxonomy" id="5763"/>
    <lineage>
        <taxon>Eukaryota</taxon>
        <taxon>Discoba</taxon>
        <taxon>Heterolobosea</taxon>
        <taxon>Tetramitia</taxon>
        <taxon>Eutetramitia</taxon>
        <taxon>Vahlkampfiidae</taxon>
        <taxon>Naegleria</taxon>
    </lineage>
</organism>
<sequence>MIKKVSWVIENAWSYILNLKEMNVVFSEENKTYKVRLAVGTKNDDAVCKKNGFEEYKTVEKLITEVANHASFFFRDNFSVQDVKRITQQICIKAGIPFEEKKLKIVERPANLFHNVPNIAYYDTNNRDNLKKFIATSMVGFGLKSYPKPVRIQFTSTAEFLSKK</sequence>
<dbReference type="VEuPathDB" id="AmoebaDB:NfTy_017340"/>
<evidence type="ECO:0000313" key="2">
    <source>
        <dbReference type="Proteomes" id="UP000444721"/>
    </source>
</evidence>
<dbReference type="AlphaFoldDB" id="A0A6A5C9F8"/>
<dbReference type="VEuPathDB" id="AmoebaDB:NF0047880"/>
<keyword evidence="2" id="KW-1185">Reference proteome</keyword>
<accession>A0A6A5C9F8</accession>
<comment type="caution">
    <text evidence="1">The sequence shown here is derived from an EMBL/GenBank/DDBJ whole genome shotgun (WGS) entry which is preliminary data.</text>
</comment>
<evidence type="ECO:0000313" key="1">
    <source>
        <dbReference type="EMBL" id="KAF0983164.1"/>
    </source>
</evidence>
<proteinExistence type="predicted"/>
<protein>
    <submittedName>
        <fullName evidence="1">Uncharacterized protein</fullName>
    </submittedName>
</protein>
<reference evidence="1 2" key="1">
    <citation type="journal article" date="2019" name="Sci. Rep.">
        <title>Nanopore sequencing improves the draft genome of the human pathogenic amoeba Naegleria fowleri.</title>
        <authorList>
            <person name="Liechti N."/>
            <person name="Schurch N."/>
            <person name="Bruggmann R."/>
            <person name="Wittwer M."/>
        </authorList>
    </citation>
    <scope>NUCLEOTIDE SEQUENCE [LARGE SCALE GENOMIC DNA]</scope>
    <source>
        <strain evidence="1 2">ATCC 30894</strain>
    </source>
</reference>
<name>A0A6A5C9F8_NAEFO</name>
<gene>
    <name evidence="1" type="ORF">FDP41_011142</name>
</gene>